<dbReference type="PROSITE" id="PS51831">
    <property type="entry name" value="HD"/>
    <property type="match status" value="1"/>
</dbReference>
<dbReference type="PANTHER" id="PTHR45228">
    <property type="entry name" value="CYCLIC DI-GMP PHOSPHODIESTERASE TM_0186-RELATED"/>
    <property type="match status" value="1"/>
</dbReference>
<dbReference type="CDD" id="cd00077">
    <property type="entry name" value="HDc"/>
    <property type="match status" value="1"/>
</dbReference>
<evidence type="ECO:0000259" key="5">
    <source>
        <dbReference type="PROSITE" id="PS51831"/>
    </source>
</evidence>
<dbReference type="GO" id="GO:0000160">
    <property type="term" value="P:phosphorelay signal transduction system"/>
    <property type="evidence" value="ECO:0007669"/>
    <property type="project" value="InterPro"/>
</dbReference>
<dbReference type="OrthoDB" id="9769359at2"/>
<accession>A0A1I3X5C2</accession>
<dbReference type="InterPro" id="IPR006675">
    <property type="entry name" value="HDIG_dom"/>
</dbReference>
<dbReference type="SMART" id="SM00448">
    <property type="entry name" value="REC"/>
    <property type="match status" value="1"/>
</dbReference>
<evidence type="ECO:0000313" key="8">
    <source>
        <dbReference type="Proteomes" id="UP000198635"/>
    </source>
</evidence>
<dbReference type="PROSITE" id="PS50110">
    <property type="entry name" value="RESPONSE_REGULATORY"/>
    <property type="match status" value="1"/>
</dbReference>
<keyword evidence="1" id="KW-0808">Transferase</keyword>
<evidence type="ECO:0000256" key="1">
    <source>
        <dbReference type="ARBA" id="ARBA00022679"/>
    </source>
</evidence>
<dbReference type="CDD" id="cd00156">
    <property type="entry name" value="REC"/>
    <property type="match status" value="1"/>
</dbReference>
<dbReference type="InterPro" id="IPR003018">
    <property type="entry name" value="GAF"/>
</dbReference>
<evidence type="ECO:0000256" key="3">
    <source>
        <dbReference type="PROSITE-ProRule" id="PRU00169"/>
    </source>
</evidence>
<dbReference type="STRING" id="52560.SAMN04488082_11556"/>
<dbReference type="SMART" id="SM00065">
    <property type="entry name" value="GAF"/>
    <property type="match status" value="1"/>
</dbReference>
<proteinExistence type="predicted"/>
<dbReference type="InterPro" id="IPR052020">
    <property type="entry name" value="Cyclic_di-GMP/3'3'-cGAMP_PDE"/>
</dbReference>
<organism evidence="7 8">
    <name type="scientific">Desulfomicrobium apsheronum</name>
    <dbReference type="NCBI Taxonomy" id="52560"/>
    <lineage>
        <taxon>Bacteria</taxon>
        <taxon>Pseudomonadati</taxon>
        <taxon>Thermodesulfobacteriota</taxon>
        <taxon>Desulfovibrionia</taxon>
        <taxon>Desulfovibrionales</taxon>
        <taxon>Desulfomicrobiaceae</taxon>
        <taxon>Desulfomicrobium</taxon>
    </lineage>
</organism>
<dbReference type="SUPFAM" id="SSF52172">
    <property type="entry name" value="CheY-like"/>
    <property type="match status" value="1"/>
</dbReference>
<dbReference type="PROSITE" id="PS51832">
    <property type="entry name" value="HD_GYP"/>
    <property type="match status" value="1"/>
</dbReference>
<dbReference type="InterPro" id="IPR011006">
    <property type="entry name" value="CheY-like_superfamily"/>
</dbReference>
<dbReference type="PANTHER" id="PTHR45228:SF1">
    <property type="entry name" value="CYCLIC DI-GMP PHOSPHODIESTERASE TM_0186"/>
    <property type="match status" value="1"/>
</dbReference>
<feature type="domain" description="HD-GYP" evidence="6">
    <location>
        <begin position="294"/>
        <end position="487"/>
    </location>
</feature>
<dbReference type="InterPro" id="IPR001789">
    <property type="entry name" value="Sig_transdc_resp-reg_receiver"/>
</dbReference>
<dbReference type="InterPro" id="IPR003607">
    <property type="entry name" value="HD/PDEase_dom"/>
</dbReference>
<dbReference type="SMART" id="SM00471">
    <property type="entry name" value="HDc"/>
    <property type="match status" value="1"/>
</dbReference>
<keyword evidence="8" id="KW-1185">Reference proteome</keyword>
<evidence type="ECO:0000259" key="4">
    <source>
        <dbReference type="PROSITE" id="PS50110"/>
    </source>
</evidence>
<evidence type="ECO:0000313" key="7">
    <source>
        <dbReference type="EMBL" id="SFK14774.1"/>
    </source>
</evidence>
<dbReference type="SUPFAM" id="SSF55781">
    <property type="entry name" value="GAF domain-like"/>
    <property type="match status" value="1"/>
</dbReference>
<dbReference type="Pfam" id="PF13487">
    <property type="entry name" value="HD_5"/>
    <property type="match status" value="1"/>
</dbReference>
<dbReference type="Proteomes" id="UP000198635">
    <property type="component" value="Unassembled WGS sequence"/>
</dbReference>
<keyword evidence="2" id="KW-0418">Kinase</keyword>
<reference evidence="8" key="1">
    <citation type="submission" date="2016-10" db="EMBL/GenBank/DDBJ databases">
        <authorList>
            <person name="Varghese N."/>
            <person name="Submissions S."/>
        </authorList>
    </citation>
    <scope>NUCLEOTIDE SEQUENCE [LARGE SCALE GENOMIC DNA]</scope>
    <source>
        <strain evidence="8">DSM 5918</strain>
    </source>
</reference>
<dbReference type="RefSeq" id="WP_092376815.1">
    <property type="nucleotide sequence ID" value="NZ_FORX01000015.1"/>
</dbReference>
<name>A0A1I3X5C2_9BACT</name>
<sequence length="487" mass="54757">MTTAFHVLVVDDEPALREICEEALSGVGYDVTLATNGQDALGKLGTGAFDLVISDLRMPDMNGQDLLSQIRKHQLDVDFLVMTGYGTTETAVDIMKNGAADYIAKPFDIKHLLLRVRTILEQRRSRQEQEKLSAVVRMLGLSKRLGAQLNHVAVVEEFLIHLRENFSPDAICLLLPEMLEQGPTLMQGSLLENNEVLRFFVTRLCERILRQGKSYLLDQLTLQQSSFNSSLFPGGFPYSIMAVPLDLPQKRIGVITLVRDRENQLYCEQDLQLLGVFASHTASALQNSHLYSRLRTMNQDVIRSFAQAVELKDYYTRGHSERVAEYACRLGRTLGLGSKELDRLHIAGMLHDIGKIGIPDHILNKPGALTDDEYENMKRHSSMGREILGQVGAMNDVTEIIYHHHERMDGQGYPDGLMGDAVPFMARIICLVDSYEAMTSNRAYRQSLPLGKVMYALDRGAGTQWDKDLTATWMSIVEQEQPGFPRQ</sequence>
<dbReference type="InterPro" id="IPR037522">
    <property type="entry name" value="HD_GYP_dom"/>
</dbReference>
<dbReference type="AlphaFoldDB" id="A0A1I3X5C2"/>
<evidence type="ECO:0000256" key="2">
    <source>
        <dbReference type="ARBA" id="ARBA00022777"/>
    </source>
</evidence>
<keyword evidence="3" id="KW-0597">Phosphoprotein</keyword>
<dbReference type="GO" id="GO:0016301">
    <property type="term" value="F:kinase activity"/>
    <property type="evidence" value="ECO:0007669"/>
    <property type="project" value="UniProtKB-KW"/>
</dbReference>
<evidence type="ECO:0000259" key="6">
    <source>
        <dbReference type="PROSITE" id="PS51832"/>
    </source>
</evidence>
<dbReference type="Pfam" id="PF13185">
    <property type="entry name" value="GAF_2"/>
    <property type="match status" value="1"/>
</dbReference>
<dbReference type="SUPFAM" id="SSF109604">
    <property type="entry name" value="HD-domain/PDEase-like"/>
    <property type="match status" value="1"/>
</dbReference>
<feature type="domain" description="HD" evidence="5">
    <location>
        <begin position="316"/>
        <end position="438"/>
    </location>
</feature>
<dbReference type="Pfam" id="PF00072">
    <property type="entry name" value="Response_reg"/>
    <property type="match status" value="1"/>
</dbReference>
<protein>
    <submittedName>
        <fullName evidence="7">HDIG domain-containing protein</fullName>
    </submittedName>
</protein>
<dbReference type="NCBIfam" id="TIGR00277">
    <property type="entry name" value="HDIG"/>
    <property type="match status" value="1"/>
</dbReference>
<dbReference type="InterPro" id="IPR006674">
    <property type="entry name" value="HD_domain"/>
</dbReference>
<feature type="domain" description="Response regulatory" evidence="4">
    <location>
        <begin position="6"/>
        <end position="120"/>
    </location>
</feature>
<dbReference type="Gene3D" id="3.40.50.2300">
    <property type="match status" value="1"/>
</dbReference>
<dbReference type="Gene3D" id="3.30.450.40">
    <property type="match status" value="1"/>
</dbReference>
<dbReference type="Gene3D" id="1.10.3210.10">
    <property type="entry name" value="Hypothetical protein af1432"/>
    <property type="match status" value="1"/>
</dbReference>
<dbReference type="InterPro" id="IPR029016">
    <property type="entry name" value="GAF-like_dom_sf"/>
</dbReference>
<feature type="modified residue" description="4-aspartylphosphate" evidence="3">
    <location>
        <position position="55"/>
    </location>
</feature>
<gene>
    <name evidence="7" type="ORF">SAMN04488082_11556</name>
</gene>
<dbReference type="EMBL" id="FORX01000015">
    <property type="protein sequence ID" value="SFK14774.1"/>
    <property type="molecule type" value="Genomic_DNA"/>
</dbReference>